<dbReference type="EMBL" id="JAAIUW010000003">
    <property type="protein sequence ID" value="KAF7837364.1"/>
    <property type="molecule type" value="Genomic_DNA"/>
</dbReference>
<keyword evidence="2" id="KW-1185">Reference proteome</keyword>
<accession>A0A834X3T7</accession>
<evidence type="ECO:0000313" key="1">
    <source>
        <dbReference type="EMBL" id="KAF7837364.1"/>
    </source>
</evidence>
<comment type="caution">
    <text evidence="1">The sequence shown here is derived from an EMBL/GenBank/DDBJ whole genome shotgun (WGS) entry which is preliminary data.</text>
</comment>
<name>A0A834X3T7_9FABA</name>
<organism evidence="1 2">
    <name type="scientific">Senna tora</name>
    <dbReference type="NCBI Taxonomy" id="362788"/>
    <lineage>
        <taxon>Eukaryota</taxon>
        <taxon>Viridiplantae</taxon>
        <taxon>Streptophyta</taxon>
        <taxon>Embryophyta</taxon>
        <taxon>Tracheophyta</taxon>
        <taxon>Spermatophyta</taxon>
        <taxon>Magnoliopsida</taxon>
        <taxon>eudicotyledons</taxon>
        <taxon>Gunneridae</taxon>
        <taxon>Pentapetalae</taxon>
        <taxon>rosids</taxon>
        <taxon>fabids</taxon>
        <taxon>Fabales</taxon>
        <taxon>Fabaceae</taxon>
        <taxon>Caesalpinioideae</taxon>
        <taxon>Cassia clade</taxon>
        <taxon>Senna</taxon>
    </lineage>
</organism>
<evidence type="ECO:0000313" key="2">
    <source>
        <dbReference type="Proteomes" id="UP000634136"/>
    </source>
</evidence>
<sequence>MGNFFSAAPKEAPRCTYTTSRRCVGERQSGGPFWEVFCITYSYANAKCSLEICQKGIAKRVHNLCFTVLDKDMNWRHNNEVVVDAEVVVTARGNNHNNFICDSRLEVRNCNLAPHKGILENWSHSFNSVEAIRYFTPTRHGMFSLTTPLPFTLNNIPTSAGTITHHFATQDAHDACFCVEVKFKMDGAKGLRVHVDGPKLRPNINFTDQIEVEVQPQAQGEAVIRTSINNEQASHAGHHCNRLILPQLLNMIESGSATNTQPPPDRNSYQYGAPNTNTGIFNSSTAMVNFNGSIMYKQNTGISIIK</sequence>
<proteinExistence type="predicted"/>
<protein>
    <submittedName>
        <fullName evidence="1">Uncharacterized protein</fullName>
    </submittedName>
</protein>
<dbReference type="AlphaFoldDB" id="A0A834X3T7"/>
<reference evidence="1" key="1">
    <citation type="submission" date="2020-09" db="EMBL/GenBank/DDBJ databases">
        <title>Genome-Enabled Discovery of Anthraquinone Biosynthesis in Senna tora.</title>
        <authorList>
            <person name="Kang S.-H."/>
            <person name="Pandey R.P."/>
            <person name="Lee C.-M."/>
            <person name="Sim J.-S."/>
            <person name="Jeong J.-T."/>
            <person name="Choi B.-S."/>
            <person name="Jung M."/>
            <person name="Ginzburg D."/>
            <person name="Zhao K."/>
            <person name="Won S.Y."/>
            <person name="Oh T.-J."/>
            <person name="Yu Y."/>
            <person name="Kim N.-H."/>
            <person name="Lee O.R."/>
            <person name="Lee T.-H."/>
            <person name="Bashyal P."/>
            <person name="Kim T.-S."/>
            <person name="Lee W.-H."/>
            <person name="Kawkins C."/>
            <person name="Kim C.-K."/>
            <person name="Kim J.S."/>
            <person name="Ahn B.O."/>
            <person name="Rhee S.Y."/>
            <person name="Sohng J.K."/>
        </authorList>
    </citation>
    <scope>NUCLEOTIDE SEQUENCE</scope>
    <source>
        <tissue evidence="1">Leaf</tissue>
    </source>
</reference>
<gene>
    <name evidence="1" type="ORF">G2W53_005846</name>
</gene>
<dbReference type="Proteomes" id="UP000634136">
    <property type="component" value="Unassembled WGS sequence"/>
</dbReference>